<evidence type="ECO:0000256" key="1">
    <source>
        <dbReference type="SAM" id="MobiDB-lite"/>
    </source>
</evidence>
<feature type="domain" description="CCD97-like C-terminal" evidence="2">
    <location>
        <begin position="103"/>
        <end position="321"/>
    </location>
</feature>
<dbReference type="Pfam" id="PF09747">
    <property type="entry name" value="CCD97-like_C"/>
    <property type="match status" value="1"/>
</dbReference>
<proteinExistence type="predicted"/>
<dbReference type="PANTHER" id="PTHR31840:SF1">
    <property type="entry name" value="COILED-COIL DOMAIN-CONTAINING PROTEIN 97"/>
    <property type="match status" value="1"/>
</dbReference>
<protein>
    <recommendedName>
        <fullName evidence="2">CCD97-like C-terminal domain-containing protein</fullName>
    </recommendedName>
</protein>
<dbReference type="AlphaFoldDB" id="A0A2S3HLZ4"/>
<dbReference type="Proteomes" id="UP000243499">
    <property type="component" value="Chromosome 4"/>
</dbReference>
<evidence type="ECO:0000259" key="2">
    <source>
        <dbReference type="Pfam" id="PF09747"/>
    </source>
</evidence>
<dbReference type="InterPro" id="IPR040233">
    <property type="entry name" value="CCD97-like_C"/>
</dbReference>
<name>A0A2S3HLZ4_9POAL</name>
<sequence length="321" mass="36448">MEPAAMDRIATRLSAVEGLYFPSSFLSSSPAAGPPSPPRRRAELRALLARDAPLFLERYGSALSAGELAAFDALSPDYEVDWHLRRLRAAAAGAPPPAVRVRNRRRAYLDRLVREGEYFSEEAMREREPYLHHEYLGRFQDPLGRAMARPGERWSETLMRRAEEAVIVEKIRGEQIRRGVDPSEWVGGGPEEAMEEQEEEEEEEDEEEEEEEEEEKEEDISEEKGSEVDKPIATEVVANGAAAVDSNNGGGSAAGTFNQTLSSEEMQDQLEQFTFLMQQKFLSGEDTEHMDYSQIDNDEMLDDHWSREANYDAEEKYFEED</sequence>
<organism evidence="3">
    <name type="scientific">Panicum hallii</name>
    <dbReference type="NCBI Taxonomy" id="206008"/>
    <lineage>
        <taxon>Eukaryota</taxon>
        <taxon>Viridiplantae</taxon>
        <taxon>Streptophyta</taxon>
        <taxon>Embryophyta</taxon>
        <taxon>Tracheophyta</taxon>
        <taxon>Spermatophyta</taxon>
        <taxon>Magnoliopsida</taxon>
        <taxon>Liliopsida</taxon>
        <taxon>Poales</taxon>
        <taxon>Poaceae</taxon>
        <taxon>PACMAD clade</taxon>
        <taxon>Panicoideae</taxon>
        <taxon>Panicodae</taxon>
        <taxon>Paniceae</taxon>
        <taxon>Panicinae</taxon>
        <taxon>Panicum</taxon>
        <taxon>Panicum sect. Panicum</taxon>
    </lineage>
</organism>
<feature type="region of interest" description="Disordered" evidence="1">
    <location>
        <begin position="179"/>
        <end position="260"/>
    </location>
</feature>
<dbReference type="InterPro" id="IPR018613">
    <property type="entry name" value="Ccdc97-like"/>
</dbReference>
<gene>
    <name evidence="3" type="ORF">PAHAL_4G333600</name>
</gene>
<reference evidence="3" key="1">
    <citation type="submission" date="2018-04" db="EMBL/GenBank/DDBJ databases">
        <title>WGS assembly of Panicum hallii.</title>
        <authorList>
            <person name="Lovell J."/>
            <person name="Jenkins J."/>
            <person name="Lowry D."/>
            <person name="Mamidi S."/>
            <person name="Sreedasyam A."/>
            <person name="Weng X."/>
            <person name="Barry K."/>
            <person name="Bonette J."/>
            <person name="Campitelli B."/>
            <person name="Daum C."/>
            <person name="Gordon S."/>
            <person name="Gould B."/>
            <person name="Lipzen A."/>
            <person name="Macqueen A."/>
            <person name="Palacio-Mejia J."/>
            <person name="Plott C."/>
            <person name="Shakirov E."/>
            <person name="Shu S."/>
            <person name="Yoshinaga Y."/>
            <person name="Zane M."/>
            <person name="Rokhsar D."/>
            <person name="Grimwood J."/>
            <person name="Schmutz J."/>
            <person name="Juenger T."/>
        </authorList>
    </citation>
    <scope>NUCLEOTIDE SEQUENCE [LARGE SCALE GENOMIC DNA]</scope>
    <source>
        <strain evidence="3">FIL2</strain>
    </source>
</reference>
<accession>A0A2S3HLZ4</accession>
<feature type="compositionally biased region" description="Acidic residues" evidence="1">
    <location>
        <begin position="192"/>
        <end position="221"/>
    </location>
</feature>
<dbReference type="PANTHER" id="PTHR31840">
    <property type="entry name" value="COILED-COIL DOMAIN-CONTAINING PROTEIN 97"/>
    <property type="match status" value="1"/>
</dbReference>
<dbReference type="Gramene" id="PAN25908">
    <property type="protein sequence ID" value="PAN25908"/>
    <property type="gene ID" value="PAHAL_4G333600"/>
</dbReference>
<dbReference type="EMBL" id="CM008049">
    <property type="protein sequence ID" value="PAN25908.1"/>
    <property type="molecule type" value="Genomic_DNA"/>
</dbReference>
<feature type="compositionally biased region" description="Basic and acidic residues" evidence="1">
    <location>
        <begin position="222"/>
        <end position="232"/>
    </location>
</feature>
<evidence type="ECO:0000313" key="3">
    <source>
        <dbReference type="EMBL" id="PAN25908.1"/>
    </source>
</evidence>